<name>A0ABR9R037_9FIRM</name>
<dbReference type="RefSeq" id="WP_193499789.1">
    <property type="nucleotide sequence ID" value="NZ_JADCKC010000001.1"/>
</dbReference>
<feature type="transmembrane region" description="Helical" evidence="7">
    <location>
        <begin position="6"/>
        <end position="27"/>
    </location>
</feature>
<dbReference type="Pfam" id="PF04239">
    <property type="entry name" value="DUF421"/>
    <property type="match status" value="1"/>
</dbReference>
<dbReference type="Proteomes" id="UP000768567">
    <property type="component" value="Unassembled WGS sequence"/>
</dbReference>
<dbReference type="EMBL" id="JADCKC010000001">
    <property type="protein sequence ID" value="MBE5036480.1"/>
    <property type="molecule type" value="Genomic_DNA"/>
</dbReference>
<evidence type="ECO:0000256" key="6">
    <source>
        <dbReference type="ARBA" id="ARBA00023136"/>
    </source>
</evidence>
<comment type="similarity">
    <text evidence="2">Belongs to the UPF0702 family.</text>
</comment>
<evidence type="ECO:0000256" key="7">
    <source>
        <dbReference type="SAM" id="Phobius"/>
    </source>
</evidence>
<dbReference type="InterPro" id="IPR023090">
    <property type="entry name" value="UPF0702_alpha/beta_dom_sf"/>
</dbReference>
<evidence type="ECO:0000259" key="9">
    <source>
        <dbReference type="Pfam" id="PF20730"/>
    </source>
</evidence>
<keyword evidence="3" id="KW-1003">Cell membrane</keyword>
<dbReference type="Pfam" id="PF20730">
    <property type="entry name" value="YetF_N"/>
    <property type="match status" value="1"/>
</dbReference>
<protein>
    <submittedName>
        <fullName evidence="10">DUF421 domain-containing protein</fullName>
    </submittedName>
</protein>
<comment type="subcellular location">
    <subcellularLocation>
        <location evidence="1">Cell membrane</location>
        <topology evidence="1">Multi-pass membrane protein</topology>
    </subcellularLocation>
</comment>
<evidence type="ECO:0000256" key="2">
    <source>
        <dbReference type="ARBA" id="ARBA00006448"/>
    </source>
</evidence>
<evidence type="ECO:0000259" key="8">
    <source>
        <dbReference type="Pfam" id="PF04239"/>
    </source>
</evidence>
<dbReference type="Gene3D" id="3.30.240.20">
    <property type="entry name" value="bsu07140 like domains"/>
    <property type="match status" value="2"/>
</dbReference>
<evidence type="ECO:0000256" key="1">
    <source>
        <dbReference type="ARBA" id="ARBA00004651"/>
    </source>
</evidence>
<reference evidence="10 11" key="1">
    <citation type="submission" date="2020-10" db="EMBL/GenBank/DDBJ databases">
        <title>ChiBAC.</title>
        <authorList>
            <person name="Zenner C."/>
            <person name="Hitch T.C.A."/>
            <person name="Clavel T."/>
        </authorList>
    </citation>
    <scope>NUCLEOTIDE SEQUENCE [LARGE SCALE GENOMIC DNA]</scope>
    <source>
        <strain evidence="10 11">DSM 109015</strain>
    </source>
</reference>
<keyword evidence="5 7" id="KW-1133">Transmembrane helix</keyword>
<dbReference type="PANTHER" id="PTHR34582:SF6">
    <property type="entry name" value="UPF0702 TRANSMEMBRANE PROTEIN YCAP"/>
    <property type="match status" value="1"/>
</dbReference>
<keyword evidence="6 7" id="KW-0472">Membrane</keyword>
<feature type="domain" description="YetF C-terminal" evidence="8">
    <location>
        <begin position="87"/>
        <end position="216"/>
    </location>
</feature>
<evidence type="ECO:0000313" key="10">
    <source>
        <dbReference type="EMBL" id="MBE5036480.1"/>
    </source>
</evidence>
<evidence type="ECO:0000256" key="4">
    <source>
        <dbReference type="ARBA" id="ARBA00022692"/>
    </source>
</evidence>
<keyword evidence="11" id="KW-1185">Reference proteome</keyword>
<dbReference type="InterPro" id="IPR048454">
    <property type="entry name" value="YetF_N"/>
</dbReference>
<comment type="caution">
    <text evidence="10">The sequence shown here is derived from an EMBL/GenBank/DDBJ whole genome shotgun (WGS) entry which is preliminary data.</text>
</comment>
<evidence type="ECO:0000313" key="11">
    <source>
        <dbReference type="Proteomes" id="UP000768567"/>
    </source>
</evidence>
<keyword evidence="4 7" id="KW-0812">Transmembrane</keyword>
<feature type="domain" description="YetF-like N-terminal transmembrane" evidence="9">
    <location>
        <begin position="9"/>
        <end position="53"/>
    </location>
</feature>
<dbReference type="InterPro" id="IPR007353">
    <property type="entry name" value="DUF421"/>
</dbReference>
<sequence length="228" mass="25309">MKVAAEIFQVILMSVLSLIVLFIVTRLGGKRQIAQMSMFDYVNSITIGSIAAEMATNIEEWYKPMTGIIVYGLIAWLVHYAACKGIKARLLVSGQSIVLMENGVIYKHELKRASIDINEFLAQSRIAGYFDLNEVQSAVLETNGHISFLPRAKNTPVTVGDIDLHRPEVSLWTDLILDGEIMRENLSRIGRDETWLVKQLAQGGYGDPGSVFYAACDNGNGFFACRSE</sequence>
<evidence type="ECO:0000256" key="3">
    <source>
        <dbReference type="ARBA" id="ARBA00022475"/>
    </source>
</evidence>
<dbReference type="PANTHER" id="PTHR34582">
    <property type="entry name" value="UPF0702 TRANSMEMBRANE PROTEIN YCAP"/>
    <property type="match status" value="1"/>
</dbReference>
<organism evidence="10 11">
    <name type="scientific">Gemmiger gallinarum</name>
    <dbReference type="NCBI Taxonomy" id="2779354"/>
    <lineage>
        <taxon>Bacteria</taxon>
        <taxon>Bacillati</taxon>
        <taxon>Bacillota</taxon>
        <taxon>Clostridia</taxon>
        <taxon>Eubacteriales</taxon>
        <taxon>Gemmiger</taxon>
    </lineage>
</organism>
<accession>A0ABR9R037</accession>
<proteinExistence type="inferred from homology"/>
<gene>
    <name evidence="10" type="ORF">INF35_01555</name>
</gene>
<evidence type="ECO:0000256" key="5">
    <source>
        <dbReference type="ARBA" id="ARBA00022989"/>
    </source>
</evidence>